<reference evidence="1 2" key="1">
    <citation type="submission" date="2018-05" db="EMBL/GenBank/DDBJ databases">
        <title>Streptomyces venezuelae.</title>
        <authorList>
            <person name="Kim W."/>
            <person name="Lee N."/>
            <person name="Cho B.-K."/>
        </authorList>
    </citation>
    <scope>NUCLEOTIDE SEQUENCE [LARGE SCALE GENOMIC DNA]</scope>
    <source>
        <strain evidence="1 2">ATCC 15068</strain>
    </source>
</reference>
<dbReference type="AlphaFoldDB" id="A0A5P2AVI6"/>
<proteinExistence type="predicted"/>
<dbReference type="EMBL" id="CP029194">
    <property type="protein sequence ID" value="QES21650.1"/>
    <property type="molecule type" value="Genomic_DNA"/>
</dbReference>
<evidence type="ECO:0000313" key="2">
    <source>
        <dbReference type="Proteomes" id="UP000324106"/>
    </source>
</evidence>
<organism evidence="1 2">
    <name type="scientific">Streptomyces venezuelae</name>
    <dbReference type="NCBI Taxonomy" id="54571"/>
    <lineage>
        <taxon>Bacteria</taxon>
        <taxon>Bacillati</taxon>
        <taxon>Actinomycetota</taxon>
        <taxon>Actinomycetes</taxon>
        <taxon>Kitasatosporales</taxon>
        <taxon>Streptomycetaceae</taxon>
        <taxon>Streptomyces</taxon>
    </lineage>
</organism>
<name>A0A5P2AVI6_STRVZ</name>
<gene>
    <name evidence="1" type="ORF">DEJ46_23190</name>
</gene>
<accession>A0A5P2AVI6</accession>
<evidence type="ECO:0000313" key="1">
    <source>
        <dbReference type="EMBL" id="QES21650.1"/>
    </source>
</evidence>
<protein>
    <submittedName>
        <fullName evidence="1">Uncharacterized protein</fullName>
    </submittedName>
</protein>
<dbReference type="Proteomes" id="UP000324106">
    <property type="component" value="Chromosome"/>
</dbReference>
<sequence length="61" mass="6647">MASYEVTLPARVPPGQDVEKVEAADYKVEDGFVHFTDQAGSKVASFQAEKVRMIRKSSASS</sequence>